<dbReference type="Proteomes" id="UP000240542">
    <property type="component" value="Unassembled WGS sequence"/>
</dbReference>
<name>A0A2P8CZ32_9ACTN</name>
<dbReference type="RefSeq" id="WP_106585913.1">
    <property type="nucleotide sequence ID" value="NZ_PYGA01000023.1"/>
</dbReference>
<comment type="caution">
    <text evidence="2">The sequence shown here is derived from an EMBL/GenBank/DDBJ whole genome shotgun (WGS) entry which is preliminary data.</text>
</comment>
<sequence length="506" mass="53716">MNQTTPASAWADLVSTALVGTARRAVPEPAGLPSVPGADPARTLLDRAAQATLQRRAGLVPRRVAPIDPAPGESAPVVGAAAARRLATMLGGTGVDLLPEWLALAADTGHRVPPESLPDLLARAERHAELRAPLARVAGVRGAWLARLNPDWAFLRTGSAPFDAARWDHGTAAQRRAHLAVLRAHDPAAARELLDAAWPTERAGQRRRLLEVMTDGLSADDEPLLARAAGDRSANVRAEALGLLARLPGSRHGAAVAEQARLLVRPGDGAPLDVGRPEPAPETAPLLDITAGGDSSGSPVSADRRRRDLYWAVVVQTPLPVWPGHLGLDPGAIGEAARTAGMGDLLDALAVAAVLQRDPVWARALIGPVARRHGFDEDNGIDPRALLRNGRGGSTDLAAALLNVLPEGERCAAVQRWALAAGAVPPGWLLRRPWTDEFSVFVVDALRGARPRNGTTAWYTATLLCDAAARFMPPEFHDRLPCDEGEHFAVLADRLRLRSTMHKELL</sequence>
<feature type="region of interest" description="Disordered" evidence="1">
    <location>
        <begin position="268"/>
        <end position="302"/>
    </location>
</feature>
<proteinExistence type="predicted"/>
<reference evidence="2 3" key="1">
    <citation type="submission" date="2018-03" db="EMBL/GenBank/DDBJ databases">
        <title>Genomic Encyclopedia of Archaeal and Bacterial Type Strains, Phase II (KMG-II): from individual species to whole genera.</title>
        <authorList>
            <person name="Goeker M."/>
        </authorList>
    </citation>
    <scope>NUCLEOTIDE SEQUENCE [LARGE SCALE GENOMIC DNA]</scope>
    <source>
        <strain evidence="2 3">DSM 45312</strain>
    </source>
</reference>
<evidence type="ECO:0000256" key="1">
    <source>
        <dbReference type="SAM" id="MobiDB-lite"/>
    </source>
</evidence>
<accession>A0A2P8CZ32</accession>
<dbReference type="OrthoDB" id="262508at2"/>
<dbReference type="Pfam" id="PF18944">
    <property type="entry name" value="DUF5691"/>
    <property type="match status" value="1"/>
</dbReference>
<gene>
    <name evidence="2" type="ORF">CLV63_12358</name>
</gene>
<evidence type="ECO:0000313" key="2">
    <source>
        <dbReference type="EMBL" id="PSK90229.1"/>
    </source>
</evidence>
<organism evidence="2 3">
    <name type="scientific">Murinocardiopsis flavida</name>
    <dbReference type="NCBI Taxonomy" id="645275"/>
    <lineage>
        <taxon>Bacteria</taxon>
        <taxon>Bacillati</taxon>
        <taxon>Actinomycetota</taxon>
        <taxon>Actinomycetes</taxon>
        <taxon>Streptosporangiales</taxon>
        <taxon>Nocardiopsidaceae</taxon>
        <taxon>Murinocardiopsis</taxon>
    </lineage>
</organism>
<dbReference type="EMBL" id="PYGA01000023">
    <property type="protein sequence ID" value="PSK90229.1"/>
    <property type="molecule type" value="Genomic_DNA"/>
</dbReference>
<keyword evidence="3" id="KW-1185">Reference proteome</keyword>
<dbReference type="AlphaFoldDB" id="A0A2P8CZ32"/>
<protein>
    <submittedName>
        <fullName evidence="2">Uncharacterized protein</fullName>
    </submittedName>
</protein>
<evidence type="ECO:0000313" key="3">
    <source>
        <dbReference type="Proteomes" id="UP000240542"/>
    </source>
</evidence>
<dbReference type="InterPro" id="IPR043746">
    <property type="entry name" value="DUF5691"/>
</dbReference>